<evidence type="ECO:0000313" key="3">
    <source>
        <dbReference type="Proteomes" id="UP001054252"/>
    </source>
</evidence>
<evidence type="ECO:0000259" key="1">
    <source>
        <dbReference type="Pfam" id="PF07727"/>
    </source>
</evidence>
<reference evidence="2 3" key="1">
    <citation type="journal article" date="2021" name="Commun. Biol.">
        <title>The genome of Shorea leprosula (Dipterocarpaceae) highlights the ecological relevance of drought in aseasonal tropical rainforests.</title>
        <authorList>
            <person name="Ng K.K.S."/>
            <person name="Kobayashi M.J."/>
            <person name="Fawcett J.A."/>
            <person name="Hatakeyama M."/>
            <person name="Paape T."/>
            <person name="Ng C.H."/>
            <person name="Ang C.C."/>
            <person name="Tnah L.H."/>
            <person name="Lee C.T."/>
            <person name="Nishiyama T."/>
            <person name="Sese J."/>
            <person name="O'Brien M.J."/>
            <person name="Copetti D."/>
            <person name="Mohd Noor M.I."/>
            <person name="Ong R.C."/>
            <person name="Putra M."/>
            <person name="Sireger I.Z."/>
            <person name="Indrioko S."/>
            <person name="Kosugi Y."/>
            <person name="Izuno A."/>
            <person name="Isagi Y."/>
            <person name="Lee S.L."/>
            <person name="Shimizu K.K."/>
        </authorList>
    </citation>
    <scope>NUCLEOTIDE SEQUENCE [LARGE SCALE GENOMIC DNA]</scope>
    <source>
        <strain evidence="2">214</strain>
    </source>
</reference>
<dbReference type="Proteomes" id="UP001054252">
    <property type="component" value="Unassembled WGS sequence"/>
</dbReference>
<keyword evidence="3" id="KW-1185">Reference proteome</keyword>
<feature type="domain" description="Reverse transcriptase Ty1/copia-type" evidence="1">
    <location>
        <begin position="90"/>
        <end position="132"/>
    </location>
</feature>
<proteinExistence type="predicted"/>
<dbReference type="InterPro" id="IPR013103">
    <property type="entry name" value="RVT_2"/>
</dbReference>
<comment type="caution">
    <text evidence="2">The sequence shown here is derived from an EMBL/GenBank/DDBJ whole genome shotgun (WGS) entry which is preliminary data.</text>
</comment>
<dbReference type="EMBL" id="BPVZ01000140">
    <property type="protein sequence ID" value="GKV40266.1"/>
    <property type="molecule type" value="Genomic_DNA"/>
</dbReference>
<name>A0AAV5LS29_9ROSI</name>
<accession>A0AAV5LS29</accession>
<organism evidence="2 3">
    <name type="scientific">Rubroshorea leprosula</name>
    <dbReference type="NCBI Taxonomy" id="152421"/>
    <lineage>
        <taxon>Eukaryota</taxon>
        <taxon>Viridiplantae</taxon>
        <taxon>Streptophyta</taxon>
        <taxon>Embryophyta</taxon>
        <taxon>Tracheophyta</taxon>
        <taxon>Spermatophyta</taxon>
        <taxon>Magnoliopsida</taxon>
        <taxon>eudicotyledons</taxon>
        <taxon>Gunneridae</taxon>
        <taxon>Pentapetalae</taxon>
        <taxon>rosids</taxon>
        <taxon>malvids</taxon>
        <taxon>Malvales</taxon>
        <taxon>Dipterocarpaceae</taxon>
        <taxon>Rubroshorea</taxon>
    </lineage>
</organism>
<dbReference type="Pfam" id="PF07727">
    <property type="entry name" value="RVT_2"/>
    <property type="match status" value="1"/>
</dbReference>
<sequence>MLCCLLGTHYVFLVIKLLDTFDKLYDAFPHAPPGFIKDALPVGKALDNAESSSFTLFMSLVGSNPVDIELENEILNPPLSHPTLSNGSMEHYKARLVAKEFTQEYGIDYEETFAPTARLTLVRNLIAITATKE</sequence>
<gene>
    <name evidence="2" type="ORF">SLEP1_g47933</name>
</gene>
<dbReference type="AlphaFoldDB" id="A0AAV5LS29"/>
<evidence type="ECO:0000313" key="2">
    <source>
        <dbReference type="EMBL" id="GKV40266.1"/>
    </source>
</evidence>
<protein>
    <recommendedName>
        <fullName evidence="1">Reverse transcriptase Ty1/copia-type domain-containing protein</fullName>
    </recommendedName>
</protein>